<dbReference type="RefSeq" id="XP_003283505.1">
    <property type="nucleotide sequence ID" value="XM_003283457.1"/>
</dbReference>
<dbReference type="PANTHER" id="PTHR32322">
    <property type="entry name" value="INNER MEMBRANE TRANSPORTER"/>
    <property type="match status" value="1"/>
</dbReference>
<organism evidence="9 10">
    <name type="scientific">Dictyostelium purpureum</name>
    <name type="common">Slime mold</name>
    <dbReference type="NCBI Taxonomy" id="5786"/>
    <lineage>
        <taxon>Eukaryota</taxon>
        <taxon>Amoebozoa</taxon>
        <taxon>Evosea</taxon>
        <taxon>Eumycetozoa</taxon>
        <taxon>Dictyostelia</taxon>
        <taxon>Dictyosteliales</taxon>
        <taxon>Dictyosteliaceae</taxon>
        <taxon>Dictyostelium</taxon>
    </lineage>
</organism>
<feature type="transmembrane region" description="Helical" evidence="7">
    <location>
        <begin position="270"/>
        <end position="291"/>
    </location>
</feature>
<dbReference type="VEuPathDB" id="AmoebaDB:DICPUDRAFT_147163"/>
<evidence type="ECO:0000256" key="2">
    <source>
        <dbReference type="ARBA" id="ARBA00022475"/>
    </source>
</evidence>
<feature type="transmembrane region" description="Helical" evidence="7">
    <location>
        <begin position="239"/>
        <end position="258"/>
    </location>
</feature>
<accession>F0Z7T8</accession>
<feature type="transmembrane region" description="Helical" evidence="7">
    <location>
        <begin position="205"/>
        <end position="227"/>
    </location>
</feature>
<feature type="transmembrane region" description="Helical" evidence="7">
    <location>
        <begin position="86"/>
        <end position="110"/>
    </location>
</feature>
<dbReference type="OMA" id="MVGVQFI"/>
<dbReference type="KEGG" id="dpp:DICPUDRAFT_147163"/>
<dbReference type="AlphaFoldDB" id="F0Z7T8"/>
<dbReference type="PANTHER" id="PTHR32322:SF18">
    <property type="entry name" value="S-ADENOSYLMETHIONINE_S-ADENOSYLHOMOCYSTEINE TRANSPORTER"/>
    <property type="match status" value="1"/>
</dbReference>
<dbReference type="InterPro" id="IPR050638">
    <property type="entry name" value="AA-Vitamin_Transporters"/>
</dbReference>
<feature type="transmembrane region" description="Helical" evidence="7">
    <location>
        <begin position="142"/>
        <end position="161"/>
    </location>
</feature>
<dbReference type="InterPro" id="IPR037185">
    <property type="entry name" value="EmrE-like"/>
</dbReference>
<evidence type="ECO:0000256" key="7">
    <source>
        <dbReference type="SAM" id="Phobius"/>
    </source>
</evidence>
<dbReference type="EMBL" id="GL870948">
    <property type="protein sequence ID" value="EGC40002.1"/>
    <property type="molecule type" value="Genomic_DNA"/>
</dbReference>
<dbReference type="InterPro" id="IPR000620">
    <property type="entry name" value="EamA_dom"/>
</dbReference>
<feature type="region of interest" description="Disordered" evidence="6">
    <location>
        <begin position="431"/>
        <end position="462"/>
    </location>
</feature>
<evidence type="ECO:0000256" key="4">
    <source>
        <dbReference type="ARBA" id="ARBA00022989"/>
    </source>
</evidence>
<dbReference type="OrthoDB" id="1728340at2759"/>
<feature type="domain" description="EamA" evidence="8">
    <location>
        <begin position="24"/>
        <end position="158"/>
    </location>
</feature>
<name>F0Z7T8_DICPU</name>
<evidence type="ECO:0000256" key="6">
    <source>
        <dbReference type="SAM" id="MobiDB-lite"/>
    </source>
</evidence>
<dbReference type="SUPFAM" id="SSF103481">
    <property type="entry name" value="Multidrug resistance efflux transporter EmrE"/>
    <property type="match status" value="2"/>
</dbReference>
<feature type="domain" description="EamA" evidence="8">
    <location>
        <begin position="175"/>
        <end position="315"/>
    </location>
</feature>
<feature type="transmembrane region" description="Helical" evidence="7">
    <location>
        <begin position="173"/>
        <end position="193"/>
    </location>
</feature>
<proteinExistence type="predicted"/>
<dbReference type="Pfam" id="PF00892">
    <property type="entry name" value="EamA"/>
    <property type="match status" value="2"/>
</dbReference>
<evidence type="ECO:0000256" key="1">
    <source>
        <dbReference type="ARBA" id="ARBA00004651"/>
    </source>
</evidence>
<feature type="transmembrane region" description="Helical" evidence="7">
    <location>
        <begin position="297"/>
        <end position="316"/>
    </location>
</feature>
<feature type="transmembrane region" description="Helical" evidence="7">
    <location>
        <begin position="116"/>
        <end position="135"/>
    </location>
</feature>
<gene>
    <name evidence="9" type="ORF">DICPUDRAFT_147163</name>
</gene>
<keyword evidence="10" id="KW-1185">Reference proteome</keyword>
<keyword evidence="3 7" id="KW-0812">Transmembrane</keyword>
<dbReference type="GO" id="GO:0005886">
    <property type="term" value="C:plasma membrane"/>
    <property type="evidence" value="ECO:0007669"/>
    <property type="project" value="UniProtKB-SubCell"/>
</dbReference>
<keyword evidence="4 7" id="KW-1133">Transmembrane helix</keyword>
<evidence type="ECO:0000313" key="10">
    <source>
        <dbReference type="Proteomes" id="UP000001064"/>
    </source>
</evidence>
<dbReference type="Proteomes" id="UP000001064">
    <property type="component" value="Unassembled WGS sequence"/>
</dbReference>
<keyword evidence="5 7" id="KW-0472">Membrane</keyword>
<sequence>MDMTLKGRIKQSIRSCTFKDFKVHLVLLSVCLVFSVFYIITKKTLNQIDVWVFLTLRLAIATPILWICAFIVDTKEMLKLPNKKELLFLSLSGILSVTVNQSLFLLGLSLSTASNAAITQPAIPVFSTVFGVLLGFERKTKLKFLGIATAVIGCVLMVDFTHLTSENSSSRDILLGNLCFLGNTVAYAVFLMVQKPLGDRGISAIKIMAWSFGIGSPPVILFGLLYTDNISHAVASITVWPWMAILYCAILATAYCFFASSWAVAKSNAVTVSVYLCVEPLATGILATIFLPDEILTLLNIFGGIVMVCGVALVMVSKYREKKKDELDNFEKEKLKRYDMNNSAVELNTLSPEAIINISKENSYSKIISSNSIINESDENEEFSDNKNQEIEIDNINDSNNNNNNNNFNNNINIQPYFNGNNLLNQFKQEEENEDNDQEINLNDSIDDSIKGGGNTKADNHT</sequence>
<evidence type="ECO:0000313" key="9">
    <source>
        <dbReference type="EMBL" id="EGC40002.1"/>
    </source>
</evidence>
<dbReference type="eggNOG" id="ENOG502SAT7">
    <property type="taxonomic scope" value="Eukaryota"/>
</dbReference>
<dbReference type="InParanoid" id="F0Z7T8"/>
<protein>
    <recommendedName>
        <fullName evidence="8">EamA domain-containing protein</fullName>
    </recommendedName>
</protein>
<evidence type="ECO:0000256" key="3">
    <source>
        <dbReference type="ARBA" id="ARBA00022692"/>
    </source>
</evidence>
<comment type="subcellular location">
    <subcellularLocation>
        <location evidence="1">Cell membrane</location>
        <topology evidence="1">Multi-pass membrane protein</topology>
    </subcellularLocation>
</comment>
<feature type="transmembrane region" description="Helical" evidence="7">
    <location>
        <begin position="52"/>
        <end position="74"/>
    </location>
</feature>
<keyword evidence="2" id="KW-1003">Cell membrane</keyword>
<evidence type="ECO:0000259" key="8">
    <source>
        <dbReference type="Pfam" id="PF00892"/>
    </source>
</evidence>
<reference evidence="10" key="1">
    <citation type="journal article" date="2011" name="Genome Biol.">
        <title>Comparative genomics of the social amoebae Dictyostelium discoideum and Dictyostelium purpureum.</title>
        <authorList>
            <consortium name="US DOE Joint Genome Institute (JGI-PGF)"/>
            <person name="Sucgang R."/>
            <person name="Kuo A."/>
            <person name="Tian X."/>
            <person name="Salerno W."/>
            <person name="Parikh A."/>
            <person name="Feasley C.L."/>
            <person name="Dalin E."/>
            <person name="Tu H."/>
            <person name="Huang E."/>
            <person name="Barry K."/>
            <person name="Lindquist E."/>
            <person name="Shapiro H."/>
            <person name="Bruce D."/>
            <person name="Schmutz J."/>
            <person name="Salamov A."/>
            <person name="Fey P."/>
            <person name="Gaudet P."/>
            <person name="Anjard C."/>
            <person name="Babu M.M."/>
            <person name="Basu S."/>
            <person name="Bushmanova Y."/>
            <person name="van der Wel H."/>
            <person name="Katoh-Kurasawa M."/>
            <person name="Dinh C."/>
            <person name="Coutinho P.M."/>
            <person name="Saito T."/>
            <person name="Elias M."/>
            <person name="Schaap P."/>
            <person name="Kay R.R."/>
            <person name="Henrissat B."/>
            <person name="Eichinger L."/>
            <person name="Rivero F."/>
            <person name="Putnam N.H."/>
            <person name="West C.M."/>
            <person name="Loomis W.F."/>
            <person name="Chisholm R.L."/>
            <person name="Shaulsky G."/>
            <person name="Strassmann J.E."/>
            <person name="Queller D.C."/>
            <person name="Kuspa A."/>
            <person name="Grigoriev I.V."/>
        </authorList>
    </citation>
    <scope>NUCLEOTIDE SEQUENCE [LARGE SCALE GENOMIC DNA]</scope>
    <source>
        <strain evidence="10">QSDP1</strain>
    </source>
</reference>
<dbReference type="GeneID" id="10509410"/>
<evidence type="ECO:0000256" key="5">
    <source>
        <dbReference type="ARBA" id="ARBA00023136"/>
    </source>
</evidence>
<feature type="transmembrane region" description="Helical" evidence="7">
    <location>
        <begin position="21"/>
        <end position="40"/>
    </location>
</feature>